<dbReference type="PROSITE" id="PS51849">
    <property type="entry name" value="RSGI_N"/>
    <property type="match status" value="1"/>
</dbReference>
<feature type="compositionally biased region" description="Polar residues" evidence="6">
    <location>
        <begin position="281"/>
        <end position="306"/>
    </location>
</feature>
<dbReference type="InterPro" id="IPR024449">
    <property type="entry name" value="Anti-sigma_RsgI_N"/>
</dbReference>
<dbReference type="eggNOG" id="ENOG5032GHR">
    <property type="taxonomic scope" value="Bacteria"/>
</dbReference>
<comment type="caution">
    <text evidence="9">The sequence shown here is derived from an EMBL/GenBank/DDBJ whole genome shotgun (WGS) entry which is preliminary data.</text>
</comment>
<feature type="region of interest" description="Disordered" evidence="6">
    <location>
        <begin position="356"/>
        <end position="514"/>
    </location>
</feature>
<evidence type="ECO:0000313" key="9">
    <source>
        <dbReference type="EMBL" id="KNY29878.1"/>
    </source>
</evidence>
<name>A0A0L6JVM1_9FIRM</name>
<dbReference type="STRING" id="398512.Bccel_5155"/>
<evidence type="ECO:0000256" key="1">
    <source>
        <dbReference type="ARBA" id="ARBA00004162"/>
    </source>
</evidence>
<evidence type="ECO:0000259" key="8">
    <source>
        <dbReference type="PROSITE" id="PS51849"/>
    </source>
</evidence>
<feature type="region of interest" description="Disordered" evidence="6">
    <location>
        <begin position="281"/>
        <end position="334"/>
    </location>
</feature>
<proteinExistence type="predicted"/>
<evidence type="ECO:0000256" key="6">
    <source>
        <dbReference type="SAM" id="MobiDB-lite"/>
    </source>
</evidence>
<gene>
    <name evidence="9" type="ORF">Bccel_5155</name>
</gene>
<dbReference type="RefSeq" id="WP_050753827.1">
    <property type="nucleotide sequence ID" value="NZ_LGTC01000001.1"/>
</dbReference>
<evidence type="ECO:0000256" key="7">
    <source>
        <dbReference type="SAM" id="Phobius"/>
    </source>
</evidence>
<protein>
    <submittedName>
        <fullName evidence="9">Anti-sigma factor RsgI, N-terminal</fullName>
    </submittedName>
</protein>
<dbReference type="InterPro" id="IPR055431">
    <property type="entry name" value="RsgI_M"/>
</dbReference>
<keyword evidence="5 7" id="KW-0472">Membrane</keyword>
<keyword evidence="4 7" id="KW-1133">Transmembrane helix</keyword>
<feature type="domain" description="RsgI N-terminal anti-sigma" evidence="8">
    <location>
        <begin position="4"/>
        <end position="51"/>
    </location>
</feature>
<feature type="compositionally biased region" description="Basic and acidic residues" evidence="6">
    <location>
        <begin position="311"/>
        <end position="333"/>
    </location>
</feature>
<dbReference type="EMBL" id="LGTC01000001">
    <property type="protein sequence ID" value="KNY29878.1"/>
    <property type="molecule type" value="Genomic_DNA"/>
</dbReference>
<dbReference type="AlphaFoldDB" id="A0A0L6JVM1"/>
<evidence type="ECO:0000256" key="4">
    <source>
        <dbReference type="ARBA" id="ARBA00022989"/>
    </source>
</evidence>
<dbReference type="Proteomes" id="UP000036923">
    <property type="component" value="Unassembled WGS sequence"/>
</dbReference>
<evidence type="ECO:0000313" key="10">
    <source>
        <dbReference type="Proteomes" id="UP000036923"/>
    </source>
</evidence>
<keyword evidence="3 7" id="KW-0812">Transmembrane</keyword>
<organism evidence="9 10">
    <name type="scientific">Pseudobacteroides cellulosolvens ATCC 35603 = DSM 2933</name>
    <dbReference type="NCBI Taxonomy" id="398512"/>
    <lineage>
        <taxon>Bacteria</taxon>
        <taxon>Bacillati</taxon>
        <taxon>Bacillota</taxon>
        <taxon>Clostridia</taxon>
        <taxon>Eubacteriales</taxon>
        <taxon>Oscillospiraceae</taxon>
        <taxon>Pseudobacteroides</taxon>
    </lineage>
</organism>
<dbReference type="GO" id="GO:0005886">
    <property type="term" value="C:plasma membrane"/>
    <property type="evidence" value="ECO:0007669"/>
    <property type="project" value="UniProtKB-SubCell"/>
</dbReference>
<keyword evidence="10" id="KW-1185">Reference proteome</keyword>
<accession>A0A0L6JVM1</accession>
<feature type="transmembrane region" description="Helical" evidence="7">
    <location>
        <begin position="60"/>
        <end position="78"/>
    </location>
</feature>
<sequence>MRKITGTIIKIIDDKAAIMTKDCEILYIKKQPGMYLGLEIHFGANEIISSKNKVNMTIKIVSSIAAIFIFVFLNLHFFRNSENYTYVCIDGKASIEFAVDNNMKVVKATSIDKKSQENLMKINLKSKPFQTALSVVLKNKNNIMQDGYTSSDCIIISAYTKHKKDDQSYANKNIEKVLLACKSSVDELDNNVDYRFVGINYDARRLAVKNNISMGRYYIFEKAQEQGKNISLEQARDMQVGELIKKVNIPYLSITNEALTNDEKKIEILKDQNFKQNATNRPAITQEVLPSQNKTNIPNNGESENLPTVIDTKDTHPEKESKKQRNKDEKDSIGLELEVQERNAINVDLKSGENKKVLPTPILPKTNDIKTPPTPIPPKTNDVKVPPTPIPPKTNDIKVPPTPILPKTNDVKVPPTPIPPKTNDVKVPPTPIPPKTNDVKVPPTPIPPKTNDVKVPPTPIPPKTNDVKVPPTPIPPKTNDVKVPPTPIPPKTNDVKVPPTPIPPKTNDVKVPPTSILNGFNQGIFCPHLE</sequence>
<dbReference type="Pfam" id="PF12791">
    <property type="entry name" value="RsgI_N"/>
    <property type="match status" value="1"/>
</dbReference>
<dbReference type="PATRIC" id="fig|398512.5.peg.5404"/>
<comment type="subcellular location">
    <subcellularLocation>
        <location evidence="1">Cell membrane</location>
        <topology evidence="1">Single-pass membrane protein</topology>
    </subcellularLocation>
</comment>
<evidence type="ECO:0000256" key="3">
    <source>
        <dbReference type="ARBA" id="ARBA00022692"/>
    </source>
</evidence>
<dbReference type="Pfam" id="PF23750">
    <property type="entry name" value="RsgI_M"/>
    <property type="match status" value="1"/>
</dbReference>
<reference evidence="10" key="1">
    <citation type="submission" date="2015-07" db="EMBL/GenBank/DDBJ databases">
        <title>Near-Complete Genome Sequence of the Cellulolytic Bacterium Bacteroides (Pseudobacteroides) cellulosolvens ATCC 35603.</title>
        <authorList>
            <person name="Dassa B."/>
            <person name="Utturkar S.M."/>
            <person name="Klingeman D.M."/>
            <person name="Hurt R.A."/>
            <person name="Keller M."/>
            <person name="Xu J."/>
            <person name="Reddy Y.H.K."/>
            <person name="Borovok I."/>
            <person name="Grinberg I.R."/>
            <person name="Lamed R."/>
            <person name="Zhivin O."/>
            <person name="Bayer E.A."/>
            <person name="Brown S.D."/>
        </authorList>
    </citation>
    <scope>NUCLEOTIDE SEQUENCE [LARGE SCALE GENOMIC DNA]</scope>
    <source>
        <strain evidence="10">DSM 2933</strain>
    </source>
</reference>
<evidence type="ECO:0000256" key="2">
    <source>
        <dbReference type="ARBA" id="ARBA00022475"/>
    </source>
</evidence>
<evidence type="ECO:0000256" key="5">
    <source>
        <dbReference type="ARBA" id="ARBA00023136"/>
    </source>
</evidence>
<keyword evidence="2" id="KW-1003">Cell membrane</keyword>